<feature type="region of interest" description="Disordered" evidence="1">
    <location>
        <begin position="213"/>
        <end position="236"/>
    </location>
</feature>
<dbReference type="EMBL" id="CAUYUJ010003336">
    <property type="protein sequence ID" value="CAK0804896.1"/>
    <property type="molecule type" value="Genomic_DNA"/>
</dbReference>
<reference evidence="2" key="1">
    <citation type="submission" date="2023-10" db="EMBL/GenBank/DDBJ databases">
        <authorList>
            <person name="Chen Y."/>
            <person name="Shah S."/>
            <person name="Dougan E. K."/>
            <person name="Thang M."/>
            <person name="Chan C."/>
        </authorList>
    </citation>
    <scope>NUCLEOTIDE SEQUENCE [LARGE SCALE GENOMIC DNA]</scope>
</reference>
<evidence type="ECO:0000313" key="2">
    <source>
        <dbReference type="EMBL" id="CAK0804896.1"/>
    </source>
</evidence>
<evidence type="ECO:0008006" key="4">
    <source>
        <dbReference type="Google" id="ProtNLM"/>
    </source>
</evidence>
<sequence>MAEEAGGRRAACRGGQPHAPSAPARRRPRARRQRQRLLRHGLLPAAACCACCALPAVGPPGQGPALRQARAFVAFRAARAAGRRPAHRARSAGGGGGVGEDEAKRREALRLGDSGPPTAEEEAKAGPLGALGEEGLFDGEKARDPEAAAWPRGVPASPEQIMDAKGPGVALFLAFVAASWLYMGQFIGFQNALALLVALASVDICTEPAVGEVVGRRGRPPRPGRGRDQPAGPGRLRVHQRPVAGLLQFPLRLHARRARGSFVCLFVCVFCSCGRLAGRARERERERESRAGQREGRAGQRSLLARLGLDPGLVDQWTSRPLGDRRFGRRLWSAASGAWQAALRARLASRAGAPEAPS</sequence>
<accession>A0ABN9QJ23</accession>
<feature type="compositionally biased region" description="Low complexity" evidence="1">
    <location>
        <begin position="125"/>
        <end position="134"/>
    </location>
</feature>
<feature type="region of interest" description="Disordered" evidence="1">
    <location>
        <begin position="110"/>
        <end position="135"/>
    </location>
</feature>
<evidence type="ECO:0000256" key="1">
    <source>
        <dbReference type="SAM" id="MobiDB-lite"/>
    </source>
</evidence>
<organism evidence="2 3">
    <name type="scientific">Prorocentrum cordatum</name>
    <dbReference type="NCBI Taxonomy" id="2364126"/>
    <lineage>
        <taxon>Eukaryota</taxon>
        <taxon>Sar</taxon>
        <taxon>Alveolata</taxon>
        <taxon>Dinophyceae</taxon>
        <taxon>Prorocentrales</taxon>
        <taxon>Prorocentraceae</taxon>
        <taxon>Prorocentrum</taxon>
    </lineage>
</organism>
<feature type="compositionally biased region" description="Basic residues" evidence="1">
    <location>
        <begin position="24"/>
        <end position="34"/>
    </location>
</feature>
<keyword evidence="3" id="KW-1185">Reference proteome</keyword>
<comment type="caution">
    <text evidence="2">The sequence shown here is derived from an EMBL/GenBank/DDBJ whole genome shotgun (WGS) entry which is preliminary data.</text>
</comment>
<proteinExistence type="predicted"/>
<evidence type="ECO:0000313" key="3">
    <source>
        <dbReference type="Proteomes" id="UP001189429"/>
    </source>
</evidence>
<dbReference type="Proteomes" id="UP001189429">
    <property type="component" value="Unassembled WGS sequence"/>
</dbReference>
<feature type="region of interest" description="Disordered" evidence="1">
    <location>
        <begin position="1"/>
        <end position="34"/>
    </location>
</feature>
<feature type="region of interest" description="Disordered" evidence="1">
    <location>
        <begin position="83"/>
        <end position="102"/>
    </location>
</feature>
<protein>
    <recommendedName>
        <fullName evidence="4">Solute carrier family 40 protein</fullName>
    </recommendedName>
</protein>
<gene>
    <name evidence="2" type="ORF">PCOR1329_LOCUS11573</name>
</gene>
<name>A0ABN9QJ23_9DINO</name>